<dbReference type="GO" id="GO:0005886">
    <property type="term" value="C:plasma membrane"/>
    <property type="evidence" value="ECO:0007669"/>
    <property type="project" value="UniProtKB-SubCell"/>
</dbReference>
<dbReference type="GO" id="GO:0006508">
    <property type="term" value="P:proteolysis"/>
    <property type="evidence" value="ECO:0007669"/>
    <property type="project" value="UniProtKB-KW"/>
</dbReference>
<evidence type="ECO:0000256" key="5">
    <source>
        <dbReference type="ARBA" id="ARBA00022750"/>
    </source>
</evidence>
<evidence type="ECO:0000256" key="8">
    <source>
        <dbReference type="ARBA" id="ARBA00023136"/>
    </source>
</evidence>
<evidence type="ECO:0000313" key="12">
    <source>
        <dbReference type="EMBL" id="NMM44549.1"/>
    </source>
</evidence>
<dbReference type="PANTHER" id="PTHR33695">
    <property type="entry name" value="LIPOPROTEIN SIGNAL PEPTIDASE"/>
    <property type="match status" value="1"/>
</dbReference>
<keyword evidence="13" id="KW-1185">Reference proteome</keyword>
<dbReference type="InterPro" id="IPR001872">
    <property type="entry name" value="Peptidase_A8"/>
</dbReference>
<dbReference type="UniPathway" id="UPA00665"/>
<dbReference type="Pfam" id="PF01252">
    <property type="entry name" value="Peptidase_A8"/>
    <property type="match status" value="1"/>
</dbReference>
<evidence type="ECO:0000256" key="9">
    <source>
        <dbReference type="HAMAP-Rule" id="MF_00161"/>
    </source>
</evidence>
<dbReference type="EC" id="3.4.23.36" evidence="9"/>
<feature type="transmembrane region" description="Helical" evidence="9">
    <location>
        <begin position="76"/>
        <end position="94"/>
    </location>
</feature>
<comment type="caution">
    <text evidence="12">The sequence shown here is derived from an EMBL/GenBank/DDBJ whole genome shotgun (WGS) entry which is preliminary data.</text>
</comment>
<feature type="active site" evidence="9">
    <location>
        <position position="146"/>
    </location>
</feature>
<evidence type="ECO:0000256" key="1">
    <source>
        <dbReference type="ARBA" id="ARBA00006139"/>
    </source>
</evidence>
<evidence type="ECO:0000256" key="10">
    <source>
        <dbReference type="RuleBase" id="RU000594"/>
    </source>
</evidence>
<comment type="catalytic activity">
    <reaction evidence="9 10">
        <text>Release of signal peptides from bacterial membrane prolipoproteins. Hydrolyzes -Xaa-Yaa-Zaa-|-(S,diacylglyceryl)Cys-, in which Xaa is hydrophobic (preferably Leu), and Yaa (Ala or Ser) and Zaa (Gly or Ala) have small, neutral side chains.</text>
        <dbReference type="EC" id="3.4.23.36"/>
    </reaction>
</comment>
<proteinExistence type="inferred from homology"/>
<keyword evidence="5 9" id="KW-0064">Aspartyl protease</keyword>
<comment type="similarity">
    <text evidence="1 9 11">Belongs to the peptidase A8 family.</text>
</comment>
<sequence length="170" mass="18774">MRSARRKRRSKRLQRLGLILAVAVFALDQISKPWILSVFEDRFQAIEILPFFNLVLVYNRGVSFGMFTNDLTHGPYLLAGLAVVIAACVWWFLLRRCEKTIMAIAAGLIIGGAFGNALDRLLYGAVVDFLDFHAAGYHWPAFNVADCAIVVGAAVLVFDGLFGGAKPLKE</sequence>
<feature type="active site" evidence="9">
    <location>
        <position position="128"/>
    </location>
</feature>
<dbReference type="GO" id="GO:0004190">
    <property type="term" value="F:aspartic-type endopeptidase activity"/>
    <property type="evidence" value="ECO:0007669"/>
    <property type="project" value="UniProtKB-UniRule"/>
</dbReference>
<evidence type="ECO:0000256" key="2">
    <source>
        <dbReference type="ARBA" id="ARBA00022475"/>
    </source>
</evidence>
<dbReference type="PANTHER" id="PTHR33695:SF1">
    <property type="entry name" value="LIPOPROTEIN SIGNAL PEPTIDASE"/>
    <property type="match status" value="1"/>
</dbReference>
<comment type="subcellular location">
    <subcellularLocation>
        <location evidence="9">Cell membrane</location>
        <topology evidence="9">Multi-pass membrane protein</topology>
    </subcellularLocation>
</comment>
<dbReference type="EMBL" id="JABBNT010000002">
    <property type="protein sequence ID" value="NMM44549.1"/>
    <property type="molecule type" value="Genomic_DNA"/>
</dbReference>
<evidence type="ECO:0000313" key="13">
    <source>
        <dbReference type="Proteomes" id="UP000539372"/>
    </source>
</evidence>
<dbReference type="PRINTS" id="PR00781">
    <property type="entry name" value="LIPOSIGPTASE"/>
</dbReference>
<comment type="function">
    <text evidence="9 10">This protein specifically catalyzes the removal of signal peptides from prolipoproteins.</text>
</comment>
<evidence type="ECO:0000256" key="6">
    <source>
        <dbReference type="ARBA" id="ARBA00022801"/>
    </source>
</evidence>
<evidence type="ECO:0000256" key="7">
    <source>
        <dbReference type="ARBA" id="ARBA00022989"/>
    </source>
</evidence>
<keyword evidence="2 9" id="KW-1003">Cell membrane</keyword>
<evidence type="ECO:0000256" key="4">
    <source>
        <dbReference type="ARBA" id="ARBA00022692"/>
    </source>
</evidence>
<dbReference type="AlphaFoldDB" id="A0A7Y0DZQ4"/>
<organism evidence="12 13">
    <name type="scientific">Pacificispira spongiicola</name>
    <dbReference type="NCBI Taxonomy" id="2729598"/>
    <lineage>
        <taxon>Bacteria</taxon>
        <taxon>Pseudomonadati</taxon>
        <taxon>Pseudomonadota</taxon>
        <taxon>Alphaproteobacteria</taxon>
        <taxon>Rhodospirillales</taxon>
        <taxon>Rhodospirillaceae</taxon>
        <taxon>Pacificispira</taxon>
    </lineage>
</organism>
<reference evidence="12 13" key="1">
    <citation type="submission" date="2020-04" db="EMBL/GenBank/DDBJ databases">
        <title>Rhodospirillaceae bacterium KN72 isolated from deep sea.</title>
        <authorList>
            <person name="Zhang D.-C."/>
        </authorList>
    </citation>
    <scope>NUCLEOTIDE SEQUENCE [LARGE SCALE GENOMIC DNA]</scope>
    <source>
        <strain evidence="12 13">KN72</strain>
    </source>
</reference>
<accession>A0A7Y0DZQ4</accession>
<comment type="caution">
    <text evidence="9">Lacks conserved residue(s) required for the propagation of feature annotation.</text>
</comment>
<evidence type="ECO:0000256" key="3">
    <source>
        <dbReference type="ARBA" id="ARBA00022670"/>
    </source>
</evidence>
<protein>
    <recommendedName>
        <fullName evidence="9">Lipoprotein signal peptidase</fullName>
        <ecNumber evidence="9">3.4.23.36</ecNumber>
    </recommendedName>
    <alternativeName>
        <fullName evidence="9">Prolipoprotein signal peptidase</fullName>
    </alternativeName>
    <alternativeName>
        <fullName evidence="9">Signal peptidase II</fullName>
        <shortName evidence="9">SPase II</shortName>
    </alternativeName>
</protein>
<dbReference type="HAMAP" id="MF_00161">
    <property type="entry name" value="LspA"/>
    <property type="match status" value="1"/>
</dbReference>
<keyword evidence="7 9" id="KW-1133">Transmembrane helix</keyword>
<dbReference type="Proteomes" id="UP000539372">
    <property type="component" value="Unassembled WGS sequence"/>
</dbReference>
<gene>
    <name evidence="9 12" type="primary">lspA</name>
    <name evidence="12" type="ORF">HH303_08660</name>
</gene>
<feature type="transmembrane region" description="Helical" evidence="9">
    <location>
        <begin position="138"/>
        <end position="162"/>
    </location>
</feature>
<keyword evidence="3 9" id="KW-0645">Protease</keyword>
<keyword evidence="6 9" id="KW-0378">Hydrolase</keyword>
<dbReference type="NCBIfam" id="TIGR00077">
    <property type="entry name" value="lspA"/>
    <property type="match status" value="1"/>
</dbReference>
<keyword evidence="4 9" id="KW-0812">Transmembrane</keyword>
<name>A0A7Y0DZQ4_9PROT</name>
<comment type="pathway">
    <text evidence="9">Protein modification; lipoprotein biosynthesis (signal peptide cleavage).</text>
</comment>
<feature type="transmembrane region" description="Helical" evidence="9">
    <location>
        <begin position="101"/>
        <end position="118"/>
    </location>
</feature>
<evidence type="ECO:0000256" key="11">
    <source>
        <dbReference type="RuleBase" id="RU004181"/>
    </source>
</evidence>
<keyword evidence="8 9" id="KW-0472">Membrane</keyword>
<dbReference type="PROSITE" id="PS00855">
    <property type="entry name" value="SPASE_II"/>
    <property type="match status" value="1"/>
</dbReference>